<dbReference type="Proteomes" id="UP000271889">
    <property type="component" value="Unassembled WGS sequence"/>
</dbReference>
<organism evidence="1 2">
    <name type="scientific">Cylicostephanus goldi</name>
    <name type="common">Nematode worm</name>
    <dbReference type="NCBI Taxonomy" id="71465"/>
    <lineage>
        <taxon>Eukaryota</taxon>
        <taxon>Metazoa</taxon>
        <taxon>Ecdysozoa</taxon>
        <taxon>Nematoda</taxon>
        <taxon>Chromadorea</taxon>
        <taxon>Rhabditida</taxon>
        <taxon>Rhabditina</taxon>
        <taxon>Rhabditomorpha</taxon>
        <taxon>Strongyloidea</taxon>
        <taxon>Strongylidae</taxon>
        <taxon>Cylicostephanus</taxon>
    </lineage>
</organism>
<proteinExistence type="predicted"/>
<evidence type="ECO:0000313" key="2">
    <source>
        <dbReference type="Proteomes" id="UP000271889"/>
    </source>
</evidence>
<sequence length="129" mass="14490">MSSEEANKEDAKVQDAKIIAKNAMEAAKRSNPTTNVVEPQSEVREDAIREEAINEVQNTDNLTQEQVGKENLYGKANALLRHNMEFWDRRLDGLVSIPVTRNNLLSLNMDRVAGNAKMDLHVVFSLNLV</sequence>
<evidence type="ECO:0000313" key="1">
    <source>
        <dbReference type="EMBL" id="VDK49816.1"/>
    </source>
</evidence>
<keyword evidence="2" id="KW-1185">Reference proteome</keyword>
<dbReference type="EMBL" id="UYRV01003135">
    <property type="protein sequence ID" value="VDK49816.1"/>
    <property type="molecule type" value="Genomic_DNA"/>
</dbReference>
<reference evidence="1 2" key="1">
    <citation type="submission" date="2018-11" db="EMBL/GenBank/DDBJ databases">
        <authorList>
            <consortium name="Pathogen Informatics"/>
        </authorList>
    </citation>
    <scope>NUCLEOTIDE SEQUENCE [LARGE SCALE GENOMIC DNA]</scope>
</reference>
<gene>
    <name evidence="1" type="ORF">CGOC_LOCUS1609</name>
</gene>
<accession>A0A3P6QEJ5</accession>
<name>A0A3P6QEJ5_CYLGO</name>
<protein>
    <submittedName>
        <fullName evidence="1">Uncharacterized protein</fullName>
    </submittedName>
</protein>
<dbReference type="AlphaFoldDB" id="A0A3P6QEJ5"/>